<feature type="compositionally biased region" description="Basic residues" evidence="1">
    <location>
        <begin position="451"/>
        <end position="473"/>
    </location>
</feature>
<dbReference type="SUPFAM" id="SSF52540">
    <property type="entry name" value="P-loop containing nucleoside triphosphate hydrolases"/>
    <property type="match status" value="1"/>
</dbReference>
<dbReference type="Gene3D" id="1.10.8.60">
    <property type="match status" value="1"/>
</dbReference>
<dbReference type="InterPro" id="IPR027417">
    <property type="entry name" value="P-loop_NTPase"/>
</dbReference>
<dbReference type="Gene3D" id="3.40.50.300">
    <property type="entry name" value="P-loop containing nucleotide triphosphate hydrolases"/>
    <property type="match status" value="1"/>
</dbReference>
<dbReference type="Pfam" id="PF00004">
    <property type="entry name" value="AAA"/>
    <property type="match status" value="1"/>
</dbReference>
<sequence length="810" mass="93797">MSHITYNNLWTEAQKTINEASQFDTILQAAPHEKDKQAAQTLVSELYVKYITAVNKLDQCYDQIVHPQKRLVIRKLLDACIGRVLELKHELVNLDLSEFSYYDDVLLKLNLLPMEVEIKVPNYYRREREEELKTRKRTMDNILKKLGFYEEETVEEEMTEEEAIRLIQIHERARQGRLRAQFMKEIRLMKEKVKTAEESEHKAFDESLAALRIQKTWRGYNIRTKMKRRKLEEMLLIGMLQPSFTEVKERRRAEEVKELRRKQQMEHQTEYEQMLISEKQLIKTWRGGHMKEEIGDEVRGWITDYWHETGKFPDMPSEESGGSMLFFTKQAAESEISKTTSSSREGKGKKEKGKKDKDEVKKKKDEEEEDPGFKMQPSNFLGDLQVASSEYEEVWCNRDESQNPWQHADIEMIREQKIAQVEAELRREVDQLLRGELEILQAALARDLASKGKKMRKASKKKGRTGKKSKKKKEKDLTPDRTLESLFEELVTNGIIRKYPEVQLSEFQGERSYAAHDLRKQGKDPLPSLGDIRQVIIEYCILPLGSKTIHQTAPLVKSVLLAGPRGSGKDMLVHAVCTETGSVLFDLSPANIVGKYPGKSGLIMLVHLVNKVSRLLQPSVIYIDGGEKPFLKKVPKTDKTDPKRLKKDLPKIVKSISQDDQVLLIGVSRCPWDCDQKALAQTYNKMILIPRPDYSSLSFLWKELLFQFGGVSRQFDTTAMTKVSDGYTVGAILEVIKEVMTCKRVLQLRVQPLTHIELINSLCKLEPVYKEEEEAFLQWFLKTPIGRRKARQLEIEAELKAELAQKPNKK</sequence>
<evidence type="ECO:0000256" key="1">
    <source>
        <dbReference type="SAM" id="MobiDB-lite"/>
    </source>
</evidence>
<proteinExistence type="predicted"/>
<dbReference type="EMBL" id="BLKM01000691">
    <property type="protein sequence ID" value="GFG37364.1"/>
    <property type="molecule type" value="Genomic_DNA"/>
</dbReference>
<dbReference type="PANTHER" id="PTHR14690">
    <property type="entry name" value="IQ MOTIF CONTAINING WITH AAA DOMAIN 1"/>
    <property type="match status" value="1"/>
</dbReference>
<comment type="caution">
    <text evidence="3">The sequence shown here is derived from an EMBL/GenBank/DDBJ whole genome shotgun (WGS) entry which is preliminary data.</text>
</comment>
<dbReference type="Proteomes" id="UP000502823">
    <property type="component" value="Unassembled WGS sequence"/>
</dbReference>
<keyword evidence="4" id="KW-1185">Reference proteome</keyword>
<dbReference type="GO" id="GO:0016887">
    <property type="term" value="F:ATP hydrolysis activity"/>
    <property type="evidence" value="ECO:0007669"/>
    <property type="project" value="InterPro"/>
</dbReference>
<gene>
    <name evidence="3" type="ORF">Cfor_08491</name>
</gene>
<feature type="compositionally biased region" description="Basic and acidic residues" evidence="1">
    <location>
        <begin position="344"/>
        <end position="365"/>
    </location>
</feature>
<feature type="region of interest" description="Disordered" evidence="1">
    <location>
        <begin position="450"/>
        <end position="478"/>
    </location>
</feature>
<dbReference type="PROSITE" id="PS50096">
    <property type="entry name" value="IQ"/>
    <property type="match status" value="1"/>
</dbReference>
<evidence type="ECO:0000259" key="2">
    <source>
        <dbReference type="Pfam" id="PF00004"/>
    </source>
</evidence>
<dbReference type="InterPro" id="IPR003959">
    <property type="entry name" value="ATPase_AAA_core"/>
</dbReference>
<feature type="domain" description="ATPase AAA-type core" evidence="2">
    <location>
        <begin position="559"/>
        <end position="682"/>
    </location>
</feature>
<evidence type="ECO:0000313" key="3">
    <source>
        <dbReference type="EMBL" id="GFG37364.1"/>
    </source>
</evidence>
<accession>A0A6L2PYR0</accession>
<protein>
    <recommendedName>
        <fullName evidence="2">ATPase AAA-type core domain-containing protein</fullName>
    </recommendedName>
</protein>
<dbReference type="InParanoid" id="A0A6L2PYR0"/>
<dbReference type="OrthoDB" id="3046016at2759"/>
<reference evidence="4" key="1">
    <citation type="submission" date="2020-01" db="EMBL/GenBank/DDBJ databases">
        <title>Draft genome sequence of the Termite Coptotermes fromosanus.</title>
        <authorList>
            <person name="Itakura S."/>
            <person name="Yosikawa Y."/>
            <person name="Umezawa K."/>
        </authorList>
    </citation>
    <scope>NUCLEOTIDE SEQUENCE [LARGE SCALE GENOMIC DNA]</scope>
</reference>
<dbReference type="InterPro" id="IPR052267">
    <property type="entry name" value="N-DRC_Component"/>
</dbReference>
<dbReference type="AlphaFoldDB" id="A0A6L2PYR0"/>
<organism evidence="3 4">
    <name type="scientific">Coptotermes formosanus</name>
    <name type="common">Formosan subterranean termite</name>
    <dbReference type="NCBI Taxonomy" id="36987"/>
    <lineage>
        <taxon>Eukaryota</taxon>
        <taxon>Metazoa</taxon>
        <taxon>Ecdysozoa</taxon>
        <taxon>Arthropoda</taxon>
        <taxon>Hexapoda</taxon>
        <taxon>Insecta</taxon>
        <taxon>Pterygota</taxon>
        <taxon>Neoptera</taxon>
        <taxon>Polyneoptera</taxon>
        <taxon>Dictyoptera</taxon>
        <taxon>Blattodea</taxon>
        <taxon>Blattoidea</taxon>
        <taxon>Termitoidae</taxon>
        <taxon>Rhinotermitidae</taxon>
        <taxon>Coptotermes</taxon>
    </lineage>
</organism>
<feature type="region of interest" description="Disordered" evidence="1">
    <location>
        <begin position="334"/>
        <end position="380"/>
    </location>
</feature>
<evidence type="ECO:0000313" key="4">
    <source>
        <dbReference type="Proteomes" id="UP000502823"/>
    </source>
</evidence>
<dbReference type="FunCoup" id="A0A6L2PYR0">
    <property type="interactions" value="8"/>
</dbReference>
<dbReference type="GO" id="GO:0005524">
    <property type="term" value="F:ATP binding"/>
    <property type="evidence" value="ECO:0007669"/>
    <property type="project" value="InterPro"/>
</dbReference>
<name>A0A6L2PYR0_COPFO</name>
<dbReference type="PANTHER" id="PTHR14690:SF0">
    <property type="entry name" value="IQ MOTIF CONTAINING WITH AAA DOMAIN 1"/>
    <property type="match status" value="1"/>
</dbReference>